<proteinExistence type="predicted"/>
<dbReference type="RefSeq" id="WP_221439441.1">
    <property type="nucleotide sequence ID" value="NZ_JACHLP010000001.1"/>
</dbReference>
<dbReference type="SUPFAM" id="SSF53328">
    <property type="entry name" value="Formyltransferase"/>
    <property type="match status" value="1"/>
</dbReference>
<reference evidence="2 3" key="1">
    <citation type="submission" date="2020-08" db="EMBL/GenBank/DDBJ databases">
        <title>Functional genomics of gut bacteria from endangered species of beetles.</title>
        <authorList>
            <person name="Carlos-Shanley C."/>
        </authorList>
    </citation>
    <scope>NUCLEOTIDE SEQUENCE [LARGE SCALE GENOMIC DNA]</scope>
    <source>
        <strain evidence="2 3">S00239</strain>
    </source>
</reference>
<dbReference type="Pfam" id="PF00551">
    <property type="entry name" value="Formyl_trans_N"/>
    <property type="match status" value="1"/>
</dbReference>
<evidence type="ECO:0000313" key="3">
    <source>
        <dbReference type="Proteomes" id="UP000562027"/>
    </source>
</evidence>
<dbReference type="AlphaFoldDB" id="A0A840L2D5"/>
<dbReference type="PANTHER" id="PTHR11138">
    <property type="entry name" value="METHIONYL-TRNA FORMYLTRANSFERASE"/>
    <property type="match status" value="1"/>
</dbReference>
<organism evidence="2 3">
    <name type="scientific">Roseateles oligotrophus</name>
    <dbReference type="NCBI Taxonomy" id="1769250"/>
    <lineage>
        <taxon>Bacteria</taxon>
        <taxon>Pseudomonadati</taxon>
        <taxon>Pseudomonadota</taxon>
        <taxon>Betaproteobacteria</taxon>
        <taxon>Burkholderiales</taxon>
        <taxon>Sphaerotilaceae</taxon>
        <taxon>Roseateles</taxon>
    </lineage>
</organism>
<dbReference type="InterPro" id="IPR011034">
    <property type="entry name" value="Formyl_transferase-like_C_sf"/>
</dbReference>
<feature type="domain" description="Formyl transferase N-terminal" evidence="1">
    <location>
        <begin position="26"/>
        <end position="141"/>
    </location>
</feature>
<dbReference type="InterPro" id="IPR002376">
    <property type="entry name" value="Formyl_transf_N"/>
</dbReference>
<comment type="caution">
    <text evidence="2">The sequence shown here is derived from an EMBL/GenBank/DDBJ whole genome shotgun (WGS) entry which is preliminary data.</text>
</comment>
<dbReference type="GO" id="GO:0005829">
    <property type="term" value="C:cytosol"/>
    <property type="evidence" value="ECO:0007669"/>
    <property type="project" value="TreeGrafter"/>
</dbReference>
<sequence length="211" mass="24178">MLNVTIICSDPLHPIYPRLRQWASAQPKCTQVEIVQKAADAKGGDLLLLVSCHEIIKTPLRERYRHTLVIHASDLPHGKGMSPHIWQILEGRTELVVTLLEAVDGLDAGDIWHQERIHVPATALHDEIHSRLFDAELRLMSWALDNHATVQPRAQSGESSFYRKRTPEDSRIDLDSTLGEAFNQLRVADPQRYPAFFEYEDTRFKIVIERM</sequence>
<gene>
    <name evidence="2" type="ORF">HNP55_000905</name>
</gene>
<dbReference type="SUPFAM" id="SSF50486">
    <property type="entry name" value="FMT C-terminal domain-like"/>
    <property type="match status" value="1"/>
</dbReference>
<dbReference type="InterPro" id="IPR036477">
    <property type="entry name" value="Formyl_transf_N_sf"/>
</dbReference>
<protein>
    <submittedName>
        <fullName evidence="2">Methionyl-tRNA formyltransferase</fullName>
        <ecNumber evidence="2">2.1.2.9</ecNumber>
    </submittedName>
</protein>
<dbReference type="EC" id="2.1.2.9" evidence="2"/>
<dbReference type="Proteomes" id="UP000562027">
    <property type="component" value="Unassembled WGS sequence"/>
</dbReference>
<keyword evidence="3" id="KW-1185">Reference proteome</keyword>
<name>A0A840L2D5_9BURK</name>
<dbReference type="EMBL" id="JACHLP010000001">
    <property type="protein sequence ID" value="MBB4842410.1"/>
    <property type="molecule type" value="Genomic_DNA"/>
</dbReference>
<keyword evidence="2" id="KW-0808">Transferase</keyword>
<dbReference type="GO" id="GO:0004479">
    <property type="term" value="F:methionyl-tRNA formyltransferase activity"/>
    <property type="evidence" value="ECO:0007669"/>
    <property type="project" value="UniProtKB-EC"/>
</dbReference>
<dbReference type="Gene3D" id="3.40.50.12230">
    <property type="match status" value="1"/>
</dbReference>
<accession>A0A840L2D5</accession>
<evidence type="ECO:0000259" key="1">
    <source>
        <dbReference type="Pfam" id="PF00551"/>
    </source>
</evidence>
<dbReference type="PANTHER" id="PTHR11138:SF5">
    <property type="entry name" value="METHIONYL-TRNA FORMYLTRANSFERASE, MITOCHONDRIAL"/>
    <property type="match status" value="1"/>
</dbReference>
<evidence type="ECO:0000313" key="2">
    <source>
        <dbReference type="EMBL" id="MBB4842410.1"/>
    </source>
</evidence>